<dbReference type="InterPro" id="IPR045861">
    <property type="entry name" value="CorA_cytoplasmic_dom"/>
</dbReference>
<dbReference type="InterPro" id="IPR045863">
    <property type="entry name" value="CorA_TM1_TM2"/>
</dbReference>
<dbReference type="CDD" id="cd12821">
    <property type="entry name" value="EcCorA_ZntB-like"/>
    <property type="match status" value="1"/>
</dbReference>
<evidence type="ECO:0000256" key="1">
    <source>
        <dbReference type="ARBA" id="ARBA00004651"/>
    </source>
</evidence>
<feature type="transmembrane region" description="Helical" evidence="8">
    <location>
        <begin position="279"/>
        <end position="300"/>
    </location>
</feature>
<keyword evidence="4" id="KW-1003">Cell membrane</keyword>
<dbReference type="PANTHER" id="PTHR46494:SF2">
    <property type="entry name" value="MAGNESIUM TRANSPORT PROTEIN CORA"/>
    <property type="match status" value="1"/>
</dbReference>
<comment type="caution">
    <text evidence="9">The sequence shown here is derived from an EMBL/GenBank/DDBJ whole genome shotgun (WGS) entry which is preliminary data.</text>
</comment>
<evidence type="ECO:0000256" key="7">
    <source>
        <dbReference type="ARBA" id="ARBA00023136"/>
    </source>
</evidence>
<dbReference type="SUPFAM" id="SSF144083">
    <property type="entry name" value="Magnesium transport protein CorA, transmembrane region"/>
    <property type="match status" value="1"/>
</dbReference>
<evidence type="ECO:0000313" key="9">
    <source>
        <dbReference type="EMBL" id="MBM7716744.1"/>
    </source>
</evidence>
<accession>A0ABS2RAW8</accession>
<proteinExistence type="inferred from homology"/>
<dbReference type="Gene3D" id="1.20.58.340">
    <property type="entry name" value="Magnesium transport protein CorA, transmembrane region"/>
    <property type="match status" value="2"/>
</dbReference>
<evidence type="ECO:0000313" key="10">
    <source>
        <dbReference type="Proteomes" id="UP000823485"/>
    </source>
</evidence>
<evidence type="ECO:0000256" key="2">
    <source>
        <dbReference type="ARBA" id="ARBA00009765"/>
    </source>
</evidence>
<organism evidence="9 10">
    <name type="scientific">Siminovitchia thermophila</name>
    <dbReference type="NCBI Taxonomy" id="1245522"/>
    <lineage>
        <taxon>Bacteria</taxon>
        <taxon>Bacillati</taxon>
        <taxon>Bacillota</taxon>
        <taxon>Bacilli</taxon>
        <taxon>Bacillales</taxon>
        <taxon>Bacillaceae</taxon>
        <taxon>Siminovitchia</taxon>
    </lineage>
</organism>
<comment type="subcellular location">
    <subcellularLocation>
        <location evidence="1">Cell membrane</location>
        <topology evidence="1">Multi-pass membrane protein</topology>
    </subcellularLocation>
</comment>
<reference evidence="9 10" key="1">
    <citation type="submission" date="2021-01" db="EMBL/GenBank/DDBJ databases">
        <title>Genomic Encyclopedia of Type Strains, Phase IV (KMG-IV): sequencing the most valuable type-strain genomes for metagenomic binning, comparative biology and taxonomic classification.</title>
        <authorList>
            <person name="Goeker M."/>
        </authorList>
    </citation>
    <scope>NUCLEOTIDE SEQUENCE [LARGE SCALE GENOMIC DNA]</scope>
    <source>
        <strain evidence="9 10">DSM 105453</strain>
    </source>
</reference>
<comment type="similarity">
    <text evidence="2">Belongs to the CorA metal ion transporter (MIT) (TC 1.A.35) family.</text>
</comment>
<evidence type="ECO:0000256" key="8">
    <source>
        <dbReference type="SAM" id="Phobius"/>
    </source>
</evidence>
<gene>
    <name evidence="9" type="ORF">JOC94_003768</name>
</gene>
<evidence type="ECO:0000256" key="4">
    <source>
        <dbReference type="ARBA" id="ARBA00022475"/>
    </source>
</evidence>
<evidence type="ECO:0000256" key="6">
    <source>
        <dbReference type="ARBA" id="ARBA00022989"/>
    </source>
</evidence>
<dbReference type="SUPFAM" id="SSF143865">
    <property type="entry name" value="CorA soluble domain-like"/>
    <property type="match status" value="1"/>
</dbReference>
<dbReference type="Proteomes" id="UP000823485">
    <property type="component" value="Unassembled WGS sequence"/>
</dbReference>
<evidence type="ECO:0000256" key="3">
    <source>
        <dbReference type="ARBA" id="ARBA00022448"/>
    </source>
</evidence>
<feature type="transmembrane region" description="Helical" evidence="8">
    <location>
        <begin position="244"/>
        <end position="267"/>
    </location>
</feature>
<evidence type="ECO:0000256" key="5">
    <source>
        <dbReference type="ARBA" id="ARBA00022692"/>
    </source>
</evidence>
<dbReference type="Pfam" id="PF01544">
    <property type="entry name" value="CorA"/>
    <property type="match status" value="1"/>
</dbReference>
<dbReference type="InterPro" id="IPR002523">
    <property type="entry name" value="MgTranspt_CorA/ZnTranspt_ZntB"/>
</dbReference>
<name>A0ABS2RAW8_9BACI</name>
<sequence length="315" mass="37495">MSGKKEDIHCFANGWRWQEFSFQEKDKLKQLTDKFPEYDVWINNAMDIETNYLRVLSFDDHHDCALIGSLNYSADPSDEDSYRLLHYYVTENKLLTIDFDIGTISKMTRQTLMARLEKCDNAFEAFLFIMGEILNTFLDGIDDFEEKLIDLEKRIRFHNHGNILEEIFDRRSEMLFLKQLTIPIEEMLLAMEEAFYENIKDMDAFRQTKVRLERTMKLLYHYDSQIETLLNINMNLYSYRGNEVIKALTVFTVLVTPITVFGALWGMNFKNMPELDWGFGYLFAWVIILASTGLIYWWLYRKGWLGDVLRRKNKK</sequence>
<protein>
    <submittedName>
        <fullName evidence="9">Mg2+ and Co2+ transporter CorA</fullName>
    </submittedName>
</protein>
<keyword evidence="6 8" id="KW-1133">Transmembrane helix</keyword>
<dbReference type="RefSeq" id="WP_077111268.1">
    <property type="nucleotide sequence ID" value="NZ_JAFBFH010000032.1"/>
</dbReference>
<dbReference type="PANTHER" id="PTHR46494">
    <property type="entry name" value="CORA FAMILY METAL ION TRANSPORTER (EUROFUNG)"/>
    <property type="match status" value="1"/>
</dbReference>
<keyword evidence="3" id="KW-0813">Transport</keyword>
<keyword evidence="10" id="KW-1185">Reference proteome</keyword>
<keyword evidence="7 8" id="KW-0472">Membrane</keyword>
<dbReference type="EMBL" id="JAFBFH010000032">
    <property type="protein sequence ID" value="MBM7716744.1"/>
    <property type="molecule type" value="Genomic_DNA"/>
</dbReference>
<keyword evidence="5 8" id="KW-0812">Transmembrane</keyword>